<dbReference type="Proteomes" id="UP000597613">
    <property type="component" value="Unassembled WGS sequence"/>
</dbReference>
<evidence type="ECO:0000313" key="1">
    <source>
        <dbReference type="EMBL" id="MBC3940113.1"/>
    </source>
</evidence>
<organism evidence="1 2">
    <name type="scientific">Sphingomonas albertensis</name>
    <dbReference type="NCBI Taxonomy" id="2762591"/>
    <lineage>
        <taxon>Bacteria</taxon>
        <taxon>Pseudomonadati</taxon>
        <taxon>Pseudomonadota</taxon>
        <taxon>Alphaproteobacteria</taxon>
        <taxon>Sphingomonadales</taxon>
        <taxon>Sphingomonadaceae</taxon>
        <taxon>Sphingomonas</taxon>
    </lineage>
</organism>
<dbReference type="PANTHER" id="PTHR38436">
    <property type="entry name" value="POLYKETIDE CYCLASE SNOAL-LIKE DOMAIN"/>
    <property type="match status" value="1"/>
</dbReference>
<name>A0ABR7AI29_9SPHN</name>
<protein>
    <submittedName>
        <fullName evidence="1">Ester cyclase</fullName>
    </submittedName>
</protein>
<dbReference type="InterPro" id="IPR032710">
    <property type="entry name" value="NTF2-like_dom_sf"/>
</dbReference>
<dbReference type="PANTHER" id="PTHR38436:SF1">
    <property type="entry name" value="ESTER CYCLASE"/>
    <property type="match status" value="1"/>
</dbReference>
<proteinExistence type="predicted"/>
<dbReference type="InterPro" id="IPR009959">
    <property type="entry name" value="Cyclase_SnoaL-like"/>
</dbReference>
<keyword evidence="2" id="KW-1185">Reference proteome</keyword>
<dbReference type="EMBL" id="JACONT010000001">
    <property type="protein sequence ID" value="MBC3940113.1"/>
    <property type="molecule type" value="Genomic_DNA"/>
</dbReference>
<accession>A0ABR7AI29</accession>
<dbReference type="Pfam" id="PF07366">
    <property type="entry name" value="SnoaL"/>
    <property type="match status" value="1"/>
</dbReference>
<evidence type="ECO:0000313" key="2">
    <source>
        <dbReference type="Proteomes" id="UP000597613"/>
    </source>
</evidence>
<comment type="caution">
    <text evidence="1">The sequence shown here is derived from an EMBL/GenBank/DDBJ whole genome shotgun (WGS) entry which is preliminary data.</text>
</comment>
<dbReference type="SUPFAM" id="SSF54427">
    <property type="entry name" value="NTF2-like"/>
    <property type="match status" value="1"/>
</dbReference>
<reference evidence="1 2" key="1">
    <citation type="submission" date="2020-08" db="EMBL/GenBank/DDBJ databases">
        <title>Putative novel bacterial strains isolated from necrotic wheat leaf tissues caused by Xanthomonas translucens.</title>
        <authorList>
            <person name="Tambong J.T."/>
        </authorList>
    </citation>
    <scope>NUCLEOTIDE SEQUENCE [LARGE SCALE GENOMIC DNA]</scope>
    <source>
        <strain evidence="2">DOAB 1063</strain>
    </source>
</reference>
<gene>
    <name evidence="1" type="ORF">H8S47_00265</name>
</gene>
<sequence length="167" mass="17786">MGRFGFGYHTRVDDASAVAFARPDVLVSPNDSAASMLADLAATYYGFWNNGSTTLFEATVSSSYTDRTLPAGRQQGPSGLADAGAAFFAAFPDGRVKVLQQMLVGDRIVSHLRVTGTFTGSRKGTGGAGQAIDYLATDIMRIADGLIVENWHVEDHETLHRQIAVSA</sequence>
<dbReference type="Gene3D" id="3.10.450.50">
    <property type="match status" value="1"/>
</dbReference>
<dbReference type="RefSeq" id="WP_187501932.1">
    <property type="nucleotide sequence ID" value="NZ_CP162536.1"/>
</dbReference>